<dbReference type="GO" id="GO:0032259">
    <property type="term" value="P:methylation"/>
    <property type="evidence" value="ECO:0007669"/>
    <property type="project" value="UniProtKB-KW"/>
</dbReference>
<comment type="catalytic activity">
    <reaction evidence="5">
        <text>a 3-demethylubiquinone + S-adenosyl-L-methionine = a ubiquinone + S-adenosyl-L-homocysteine</text>
        <dbReference type="Rhea" id="RHEA:81215"/>
        <dbReference type="Rhea" id="RHEA-COMP:9565"/>
        <dbReference type="Rhea" id="RHEA-COMP:19654"/>
        <dbReference type="ChEBI" id="CHEBI:16389"/>
        <dbReference type="ChEBI" id="CHEBI:57856"/>
        <dbReference type="ChEBI" id="CHEBI:59789"/>
        <dbReference type="ChEBI" id="CHEBI:231825"/>
    </reaction>
</comment>
<evidence type="ECO:0000256" key="5">
    <source>
        <dbReference type="HAMAP-Rule" id="MF_03190"/>
    </source>
</evidence>
<dbReference type="InterPro" id="IPR029063">
    <property type="entry name" value="SAM-dependent_MTases_sf"/>
</dbReference>
<dbReference type="AlphaFoldDB" id="A0A8K0K0C1"/>
<comment type="similarity">
    <text evidence="5">Belongs to the class I-like SAM-binding methyltransferase superfamily. UbiG/COQ3 family.</text>
</comment>
<feature type="binding site" evidence="5">
    <location>
        <position position="179"/>
    </location>
    <ligand>
        <name>S-adenosyl-L-methionine</name>
        <dbReference type="ChEBI" id="CHEBI:59789"/>
    </ligand>
</feature>
<comment type="catalytic activity">
    <reaction evidence="5">
        <text>a 3-demethylubiquinol + S-adenosyl-L-methionine = a ubiquinol + S-adenosyl-L-homocysteine + H(+)</text>
        <dbReference type="Rhea" id="RHEA:44380"/>
        <dbReference type="Rhea" id="RHEA-COMP:9566"/>
        <dbReference type="Rhea" id="RHEA-COMP:10914"/>
        <dbReference type="ChEBI" id="CHEBI:15378"/>
        <dbReference type="ChEBI" id="CHEBI:17976"/>
        <dbReference type="ChEBI" id="CHEBI:57856"/>
        <dbReference type="ChEBI" id="CHEBI:59789"/>
        <dbReference type="ChEBI" id="CHEBI:84422"/>
        <dbReference type="EC" id="2.1.1.64"/>
    </reaction>
</comment>
<dbReference type="Pfam" id="PF13489">
    <property type="entry name" value="Methyltransf_23"/>
    <property type="match status" value="1"/>
</dbReference>
<comment type="subcellular location">
    <subcellularLocation>
        <location evidence="5">Mitochondrion inner membrane</location>
        <topology evidence="5">Peripheral membrane protein</topology>
        <orientation evidence="5">Matrix side</orientation>
    </subcellularLocation>
</comment>
<dbReference type="EMBL" id="KZ308242">
    <property type="protein sequence ID" value="KAG8225551.1"/>
    <property type="molecule type" value="Genomic_DNA"/>
</dbReference>
<organism evidence="6 7">
    <name type="scientific">Ladona fulva</name>
    <name type="common">Scarce chaser dragonfly</name>
    <name type="synonym">Libellula fulva</name>
    <dbReference type="NCBI Taxonomy" id="123851"/>
    <lineage>
        <taxon>Eukaryota</taxon>
        <taxon>Metazoa</taxon>
        <taxon>Ecdysozoa</taxon>
        <taxon>Arthropoda</taxon>
        <taxon>Hexapoda</taxon>
        <taxon>Insecta</taxon>
        <taxon>Pterygota</taxon>
        <taxon>Palaeoptera</taxon>
        <taxon>Odonata</taxon>
        <taxon>Epiprocta</taxon>
        <taxon>Anisoptera</taxon>
        <taxon>Libelluloidea</taxon>
        <taxon>Libellulidae</taxon>
        <taxon>Ladona</taxon>
    </lineage>
</organism>
<reference evidence="6" key="2">
    <citation type="submission" date="2017-10" db="EMBL/GenBank/DDBJ databases">
        <title>Ladona fulva Genome sequencing and assembly.</title>
        <authorList>
            <person name="Murali S."/>
            <person name="Richards S."/>
            <person name="Bandaranaike D."/>
            <person name="Bellair M."/>
            <person name="Blankenburg K."/>
            <person name="Chao H."/>
            <person name="Dinh H."/>
            <person name="Doddapaneni H."/>
            <person name="Dugan-Rocha S."/>
            <person name="Elkadiri S."/>
            <person name="Gnanaolivu R."/>
            <person name="Hernandez B."/>
            <person name="Skinner E."/>
            <person name="Javaid M."/>
            <person name="Lee S."/>
            <person name="Li M."/>
            <person name="Ming W."/>
            <person name="Munidasa M."/>
            <person name="Muniz J."/>
            <person name="Nguyen L."/>
            <person name="Hughes D."/>
            <person name="Osuji N."/>
            <person name="Pu L.-L."/>
            <person name="Puazo M."/>
            <person name="Qu C."/>
            <person name="Quiroz J."/>
            <person name="Raj R."/>
            <person name="Weissenberger G."/>
            <person name="Xin Y."/>
            <person name="Zou X."/>
            <person name="Han Y."/>
            <person name="Worley K."/>
            <person name="Muzny D."/>
            <person name="Gibbs R."/>
        </authorList>
    </citation>
    <scope>NUCLEOTIDE SEQUENCE</scope>
    <source>
        <strain evidence="6">Sampled in the wild</strain>
    </source>
</reference>
<feature type="binding site" evidence="5">
    <location>
        <position position="184"/>
    </location>
    <ligand>
        <name>Mg(2+)</name>
        <dbReference type="ChEBI" id="CHEBI:18420"/>
    </ligand>
</feature>
<evidence type="ECO:0000256" key="2">
    <source>
        <dbReference type="ARBA" id="ARBA00022679"/>
    </source>
</evidence>
<dbReference type="Gene3D" id="3.40.50.150">
    <property type="entry name" value="Vaccinia Virus protein VP39"/>
    <property type="match status" value="1"/>
</dbReference>
<dbReference type="SUPFAM" id="SSF53335">
    <property type="entry name" value="S-adenosyl-L-methionine-dependent methyltransferases"/>
    <property type="match status" value="1"/>
</dbReference>
<comment type="caution">
    <text evidence="6">The sequence shown here is derived from an EMBL/GenBank/DDBJ whole genome shotgun (WGS) entry which is preliminary data.</text>
</comment>
<dbReference type="GO" id="GO:0031314">
    <property type="term" value="C:extrinsic component of mitochondrial inner membrane"/>
    <property type="evidence" value="ECO:0007669"/>
    <property type="project" value="UniProtKB-UniRule"/>
</dbReference>
<evidence type="ECO:0000256" key="4">
    <source>
        <dbReference type="ARBA" id="ARBA00022691"/>
    </source>
</evidence>
<feature type="binding site" evidence="5">
    <location>
        <position position="80"/>
    </location>
    <ligand>
        <name>S-adenosyl-L-methionine</name>
        <dbReference type="ChEBI" id="CHEBI:59789"/>
    </ligand>
</feature>
<proteinExistence type="inferred from homology"/>
<feature type="binding site" evidence="5">
    <location>
        <position position="135"/>
    </location>
    <ligand>
        <name>S-adenosyl-L-methionine</name>
        <dbReference type="ChEBI" id="CHEBI:59789"/>
    </ligand>
</feature>
<accession>A0A8K0K0C1</accession>
<dbReference type="GO" id="GO:0010420">
    <property type="term" value="F:polyprenyldihydroxybenzoate methyltransferase activity"/>
    <property type="evidence" value="ECO:0007669"/>
    <property type="project" value="UniProtKB-UniRule"/>
</dbReference>
<comment type="function">
    <text evidence="5">O-methyltransferase required for two non-consecutive steps during ubiquinone biosynthesis. Catalyzes the 2 O-methylation of 3,4-dihydroxy-5-(all-trans-polyprenyl)benzoic acid into 4-hydroxy-3-methoxy-5-(all-trans-polyprenyl)benzoic acid. Also catalyzes the last step of ubiquinone biosynthesis by mediating methylation of 3-demethylubiquinone into ubiquinone. Also able to mediate the methylation of 3-demethylubiquinol into ubiquinol.</text>
</comment>
<keyword evidence="2 5" id="KW-0808">Transferase</keyword>
<dbReference type="PANTHER" id="PTHR43464">
    <property type="entry name" value="METHYLTRANSFERASE"/>
    <property type="match status" value="1"/>
</dbReference>
<feature type="binding site" evidence="5">
    <location>
        <position position="180"/>
    </location>
    <ligand>
        <name>Mg(2+)</name>
        <dbReference type="ChEBI" id="CHEBI:18420"/>
    </ligand>
</feature>
<dbReference type="NCBIfam" id="TIGR01983">
    <property type="entry name" value="UbiG"/>
    <property type="match status" value="1"/>
</dbReference>
<keyword evidence="5" id="KW-0479">Metal-binding</keyword>
<evidence type="ECO:0000256" key="3">
    <source>
        <dbReference type="ARBA" id="ARBA00022688"/>
    </source>
</evidence>
<comment type="catalytic activity">
    <reaction evidence="5">
        <text>a 3,4-dihydroxy-5-(all-trans-polyprenyl)benzoate + S-adenosyl-L-methionine = a 4-hydroxy-3-methoxy-5-(all-trans-polyprenyl)benzoate + S-adenosyl-L-homocysteine + H(+)</text>
        <dbReference type="Rhea" id="RHEA:44452"/>
        <dbReference type="Rhea" id="RHEA-COMP:10930"/>
        <dbReference type="Rhea" id="RHEA-COMP:10931"/>
        <dbReference type="ChEBI" id="CHEBI:15378"/>
        <dbReference type="ChEBI" id="CHEBI:57856"/>
        <dbReference type="ChEBI" id="CHEBI:59789"/>
        <dbReference type="ChEBI" id="CHEBI:64694"/>
        <dbReference type="ChEBI" id="CHEBI:84443"/>
        <dbReference type="EC" id="2.1.1.114"/>
    </reaction>
</comment>
<keyword evidence="1 5" id="KW-0489">Methyltransferase</keyword>
<reference evidence="6" key="1">
    <citation type="submission" date="2013-04" db="EMBL/GenBank/DDBJ databases">
        <authorList>
            <person name="Qu J."/>
            <person name="Murali S.C."/>
            <person name="Bandaranaike D."/>
            <person name="Bellair M."/>
            <person name="Blankenburg K."/>
            <person name="Chao H."/>
            <person name="Dinh H."/>
            <person name="Doddapaneni H."/>
            <person name="Downs B."/>
            <person name="Dugan-Rocha S."/>
            <person name="Elkadiri S."/>
            <person name="Gnanaolivu R.D."/>
            <person name="Hernandez B."/>
            <person name="Javaid M."/>
            <person name="Jayaseelan J.C."/>
            <person name="Lee S."/>
            <person name="Li M."/>
            <person name="Ming W."/>
            <person name="Munidasa M."/>
            <person name="Muniz J."/>
            <person name="Nguyen L."/>
            <person name="Ongeri F."/>
            <person name="Osuji N."/>
            <person name="Pu L.-L."/>
            <person name="Puazo M."/>
            <person name="Qu C."/>
            <person name="Quiroz J."/>
            <person name="Raj R."/>
            <person name="Weissenberger G."/>
            <person name="Xin Y."/>
            <person name="Zou X."/>
            <person name="Han Y."/>
            <person name="Richards S."/>
            <person name="Worley K."/>
            <person name="Muzny D."/>
            <person name="Gibbs R."/>
        </authorList>
    </citation>
    <scope>NUCLEOTIDE SEQUENCE</scope>
    <source>
        <strain evidence="6">Sampled in the wild</strain>
    </source>
</reference>
<dbReference type="OrthoDB" id="3265906at2759"/>
<evidence type="ECO:0000256" key="1">
    <source>
        <dbReference type="ARBA" id="ARBA00022603"/>
    </source>
</evidence>
<dbReference type="EC" id="2.1.1.114" evidence="5"/>
<name>A0A8K0K0C1_LADFU</name>
<sequence length="302" mass="33683">MRFLVRLTSKFRRDLLANSPLVTASRRCGFHSTGPLSINSSQNESKTVDANEIQLFNNLSDKWWHENGEFKALHALNKLRVPFIRDGLINSGKISINTATSGTPLTGMKIIDIGCGGGILSEPLARLGADIVGLDASQESISSAQVHASRMTNPPQYVCETIEDHAKSHSNVYDAVVLSEVLEHIQSKDVCLQLCCSMLKARGSIFITTINQTVLSWLLVIVAAERLIQFIPPDTHHWDKFITPIELQNKLRNSGCSTRLIHGMRYDILCNRWHWTTDTSVNYAIHAVKQSDETIESMNSDK</sequence>
<comment type="pathway">
    <text evidence="5">Cofactor biosynthesis; ubiquinone biosynthesis.</text>
</comment>
<protein>
    <recommendedName>
        <fullName evidence="5">Ubiquinone biosynthesis O-methyltransferase, mitochondrial</fullName>
    </recommendedName>
    <alternativeName>
        <fullName evidence="5">3-demethylubiquinol 3-O-methyltransferase</fullName>
        <ecNumber evidence="5">2.1.1.64</ecNumber>
    </alternativeName>
    <alternativeName>
        <fullName evidence="5">3-demethylubiquinone 3-O-methyltransferase</fullName>
        <ecNumber evidence="5">2.1.1.-</ecNumber>
    </alternativeName>
    <alternativeName>
        <fullName evidence="5">Polyprenyldihydroxybenzoate methyltransferase</fullName>
        <ecNumber evidence="5">2.1.1.114</ecNumber>
    </alternativeName>
</protein>
<evidence type="ECO:0000313" key="7">
    <source>
        <dbReference type="Proteomes" id="UP000792457"/>
    </source>
</evidence>
<evidence type="ECO:0000313" key="6">
    <source>
        <dbReference type="EMBL" id="KAG8225551.1"/>
    </source>
</evidence>
<keyword evidence="5" id="KW-0496">Mitochondrion</keyword>
<dbReference type="Proteomes" id="UP000792457">
    <property type="component" value="Unassembled WGS sequence"/>
</dbReference>
<keyword evidence="3 5" id="KW-0831">Ubiquinone biosynthesis</keyword>
<keyword evidence="5" id="KW-0472">Membrane</keyword>
<dbReference type="HAMAP" id="MF_00472">
    <property type="entry name" value="UbiG"/>
    <property type="match status" value="1"/>
</dbReference>
<dbReference type="EC" id="2.1.1.-" evidence="5"/>
<comment type="subunit">
    <text evidence="5">Component of a multi-subunit COQ enzyme complex.</text>
</comment>
<comment type="cofactor">
    <cofactor evidence="5">
        <name>Mg(2+)</name>
        <dbReference type="ChEBI" id="CHEBI:18420"/>
    </cofactor>
</comment>
<dbReference type="EC" id="2.1.1.64" evidence="5"/>
<dbReference type="InterPro" id="IPR010233">
    <property type="entry name" value="UbiG_MeTrfase"/>
</dbReference>
<dbReference type="UniPathway" id="UPA00232"/>
<keyword evidence="7" id="KW-1185">Reference proteome</keyword>
<keyword evidence="5" id="KW-0999">Mitochondrion inner membrane</keyword>
<dbReference type="GO" id="GO:0046872">
    <property type="term" value="F:metal ion binding"/>
    <property type="evidence" value="ECO:0007669"/>
    <property type="project" value="UniProtKB-KW"/>
</dbReference>
<dbReference type="PANTHER" id="PTHR43464:SF19">
    <property type="entry name" value="UBIQUINONE BIOSYNTHESIS O-METHYLTRANSFERASE, MITOCHONDRIAL"/>
    <property type="match status" value="1"/>
</dbReference>
<keyword evidence="4 5" id="KW-0949">S-adenosyl-L-methionine</keyword>
<feature type="binding site" evidence="5">
    <location>
        <position position="114"/>
    </location>
    <ligand>
        <name>S-adenosyl-L-methionine</name>
        <dbReference type="ChEBI" id="CHEBI:59789"/>
    </ligand>
</feature>
<feature type="binding site" evidence="5">
    <location>
        <position position="183"/>
    </location>
    <ligand>
        <name>Mg(2+)</name>
        <dbReference type="ChEBI" id="CHEBI:18420"/>
    </ligand>
</feature>
<keyword evidence="5" id="KW-0460">Magnesium</keyword>
<dbReference type="GO" id="GO:0061542">
    <property type="term" value="F:3-demethylubiquinol 3-O-methyltransferase activity"/>
    <property type="evidence" value="ECO:0007669"/>
    <property type="project" value="UniProtKB-UniRule"/>
</dbReference>
<gene>
    <name evidence="5" type="primary">coq3</name>
    <name evidence="6" type="ORF">J437_LFUL002067</name>
</gene>